<keyword evidence="4" id="KW-0560">Oxidoreductase</keyword>
<evidence type="ECO:0000313" key="7">
    <source>
        <dbReference type="EMBL" id="EIT71467.1"/>
    </source>
</evidence>
<dbReference type="SUPFAM" id="SSF51197">
    <property type="entry name" value="Clavaminate synthase-like"/>
    <property type="match status" value="1"/>
</dbReference>
<dbReference type="STRING" id="1172194.WQQ_16040"/>
<dbReference type="EMBL" id="AKGD01000001">
    <property type="protein sequence ID" value="EIT71467.1"/>
    <property type="molecule type" value="Genomic_DNA"/>
</dbReference>
<evidence type="ECO:0000259" key="6">
    <source>
        <dbReference type="Pfam" id="PF02668"/>
    </source>
</evidence>
<dbReference type="InterPro" id="IPR003819">
    <property type="entry name" value="TauD/TfdA-like"/>
</dbReference>
<evidence type="ECO:0000256" key="5">
    <source>
        <dbReference type="ARBA" id="ARBA00023004"/>
    </source>
</evidence>
<organism evidence="7 8">
    <name type="scientific">Hydrocarboniphaga effusa AP103</name>
    <dbReference type="NCBI Taxonomy" id="1172194"/>
    <lineage>
        <taxon>Bacteria</taxon>
        <taxon>Pseudomonadati</taxon>
        <taxon>Pseudomonadota</taxon>
        <taxon>Gammaproteobacteria</taxon>
        <taxon>Nevskiales</taxon>
        <taxon>Nevskiaceae</taxon>
        <taxon>Hydrocarboniphaga</taxon>
    </lineage>
</organism>
<keyword evidence="2" id="KW-0479">Metal-binding</keyword>
<dbReference type="InterPro" id="IPR042098">
    <property type="entry name" value="TauD-like_sf"/>
</dbReference>
<evidence type="ECO:0000256" key="1">
    <source>
        <dbReference type="ARBA" id="ARBA00005896"/>
    </source>
</evidence>
<sequence>MSYALSLQAHVPHEGQLKVTRLQPTFGAEVEGLDLREPLTPELRDEVRALIVQHKVIFLRDQHITREQQLAFATQFGPPVIHPLQKLKETQRKEDLPQGMHTIVPPTAEYGHIPKRRTWHSDGSWTYPVAFASFLRGVEVPEVGGDTIWADAGAIYRGLPDRLKAKLEGLYVTHEYKELALSGISHPIVAHPAVINHSETGEDLLYVDFIMHPWIVGWDRADSEALLSEIYEEVLRPEYHLRLKWKKGTLAIWDNRSTLHTAIHDYGDYPRRVERVVVGSNDVPSRDPSKRFVLPA</sequence>
<name>I7ZIC9_9GAMM</name>
<dbReference type="PANTHER" id="PTHR30468">
    <property type="entry name" value="ALPHA-KETOGLUTARATE-DEPENDENT SULFONATE DIOXYGENASE"/>
    <property type="match status" value="1"/>
</dbReference>
<dbReference type="AlphaFoldDB" id="I7ZIC9"/>
<feature type="domain" description="TauD/TfdA-like" evidence="6">
    <location>
        <begin position="19"/>
        <end position="276"/>
    </location>
</feature>
<reference evidence="7 8" key="1">
    <citation type="journal article" date="2012" name="J. Bacteriol.">
        <title>Genome Sequence of n-Alkane-Degrading Hydrocarboniphaga effusa Strain AP103T (ATCC BAA-332T).</title>
        <authorList>
            <person name="Chang H.K."/>
            <person name="Zylstra G.J."/>
            <person name="Chae J.C."/>
        </authorList>
    </citation>
    <scope>NUCLEOTIDE SEQUENCE [LARGE SCALE GENOMIC DNA]</scope>
    <source>
        <strain evidence="7 8">AP103</strain>
    </source>
</reference>
<comment type="caution">
    <text evidence="7">The sequence shown here is derived from an EMBL/GenBank/DDBJ whole genome shotgun (WGS) entry which is preliminary data.</text>
</comment>
<dbReference type="Pfam" id="PF02668">
    <property type="entry name" value="TauD"/>
    <property type="match status" value="1"/>
</dbReference>
<evidence type="ECO:0000313" key="8">
    <source>
        <dbReference type="Proteomes" id="UP000003704"/>
    </source>
</evidence>
<proteinExistence type="inferred from homology"/>
<keyword evidence="5" id="KW-0408">Iron</keyword>
<gene>
    <name evidence="7" type="ORF">WQQ_16040</name>
</gene>
<dbReference type="InterPro" id="IPR051323">
    <property type="entry name" value="AtsK-like"/>
</dbReference>
<dbReference type="Proteomes" id="UP000003704">
    <property type="component" value="Unassembled WGS sequence"/>
</dbReference>
<protein>
    <recommendedName>
        <fullName evidence="6">TauD/TfdA-like domain-containing protein</fullName>
    </recommendedName>
</protein>
<evidence type="ECO:0000256" key="3">
    <source>
        <dbReference type="ARBA" id="ARBA00022964"/>
    </source>
</evidence>
<dbReference type="GO" id="GO:0005737">
    <property type="term" value="C:cytoplasm"/>
    <property type="evidence" value="ECO:0007669"/>
    <property type="project" value="TreeGrafter"/>
</dbReference>
<keyword evidence="3" id="KW-0223">Dioxygenase</keyword>
<keyword evidence="8" id="KW-1185">Reference proteome</keyword>
<dbReference type="Gene3D" id="3.60.130.10">
    <property type="entry name" value="Clavaminate synthase-like"/>
    <property type="match status" value="1"/>
</dbReference>
<dbReference type="GO" id="GO:0046872">
    <property type="term" value="F:metal ion binding"/>
    <property type="evidence" value="ECO:0007669"/>
    <property type="project" value="UniProtKB-KW"/>
</dbReference>
<dbReference type="RefSeq" id="WP_007184553.1">
    <property type="nucleotide sequence ID" value="NZ_AKGD01000001.1"/>
</dbReference>
<dbReference type="PANTHER" id="PTHR30468:SF1">
    <property type="entry name" value="ALPHA-KETOGLUTARATE-DEPENDENT SULFONATE DIOXYGENASE"/>
    <property type="match status" value="1"/>
</dbReference>
<dbReference type="GO" id="GO:0016706">
    <property type="term" value="F:2-oxoglutarate-dependent dioxygenase activity"/>
    <property type="evidence" value="ECO:0007669"/>
    <property type="project" value="TreeGrafter"/>
</dbReference>
<dbReference type="OrthoDB" id="581608at2"/>
<accession>I7ZIC9</accession>
<evidence type="ECO:0000256" key="2">
    <source>
        <dbReference type="ARBA" id="ARBA00022723"/>
    </source>
</evidence>
<comment type="similarity">
    <text evidence="1">Belongs to the TfdA dioxygenase family.</text>
</comment>
<evidence type="ECO:0000256" key="4">
    <source>
        <dbReference type="ARBA" id="ARBA00023002"/>
    </source>
</evidence>